<keyword evidence="2" id="KW-1185">Reference proteome</keyword>
<reference evidence="1 2" key="1">
    <citation type="journal article" date="2011" name="J. Bacteriol.">
        <title>Genome sequence of Chthoniobacter flavus Ellin428, an aerobic heterotrophic soil bacterium.</title>
        <authorList>
            <person name="Kant R."/>
            <person name="van Passel M.W."/>
            <person name="Palva A."/>
            <person name="Lucas S."/>
            <person name="Lapidus A."/>
            <person name="Glavina Del Rio T."/>
            <person name="Dalin E."/>
            <person name="Tice H."/>
            <person name="Bruce D."/>
            <person name="Goodwin L."/>
            <person name="Pitluck S."/>
            <person name="Larimer F.W."/>
            <person name="Land M.L."/>
            <person name="Hauser L."/>
            <person name="Sangwan P."/>
            <person name="de Vos W.M."/>
            <person name="Janssen P.H."/>
            <person name="Smidt H."/>
        </authorList>
    </citation>
    <scope>NUCLEOTIDE SEQUENCE [LARGE SCALE GENOMIC DNA]</scope>
    <source>
        <strain evidence="1 2">Ellin428</strain>
    </source>
</reference>
<dbReference type="InParanoid" id="B4CUA3"/>
<evidence type="ECO:0000313" key="2">
    <source>
        <dbReference type="Proteomes" id="UP000005824"/>
    </source>
</evidence>
<protein>
    <submittedName>
        <fullName evidence="1">Uncharacterized protein</fullName>
    </submittedName>
</protein>
<evidence type="ECO:0000313" key="1">
    <source>
        <dbReference type="EMBL" id="EDY22141.1"/>
    </source>
</evidence>
<gene>
    <name evidence="1" type="ORF">CfE428DRAFT_0266</name>
</gene>
<comment type="caution">
    <text evidence="1">The sequence shown here is derived from an EMBL/GenBank/DDBJ whole genome shotgun (WGS) entry which is preliminary data.</text>
</comment>
<dbReference type="AlphaFoldDB" id="B4CUA3"/>
<proteinExistence type="predicted"/>
<sequence length="39" mass="4586">MANDPEELFYLVPKELAPKWFETARTMAINETRLEFGAR</sequence>
<name>B4CUA3_9BACT</name>
<dbReference type="Proteomes" id="UP000005824">
    <property type="component" value="Unassembled WGS sequence"/>
</dbReference>
<dbReference type="EMBL" id="ABVL01000001">
    <property type="protein sequence ID" value="EDY22141.1"/>
    <property type="molecule type" value="Genomic_DNA"/>
</dbReference>
<organism evidence="1 2">
    <name type="scientific">Chthoniobacter flavus Ellin428</name>
    <dbReference type="NCBI Taxonomy" id="497964"/>
    <lineage>
        <taxon>Bacteria</taxon>
        <taxon>Pseudomonadati</taxon>
        <taxon>Verrucomicrobiota</taxon>
        <taxon>Spartobacteria</taxon>
        <taxon>Chthoniobacterales</taxon>
        <taxon>Chthoniobacteraceae</taxon>
        <taxon>Chthoniobacter</taxon>
    </lineage>
</organism>
<accession>B4CUA3</accession>